<reference evidence="1" key="1">
    <citation type="journal article" date="2020" name="G3 (Bethesda)">
        <title>High-Quality Assemblies for Three Invasive Social Wasps from the &lt;i&gt;Vespula&lt;/i&gt; Genus.</title>
        <authorList>
            <person name="Harrop T.W.R."/>
            <person name="Guhlin J."/>
            <person name="McLaughlin G.M."/>
            <person name="Permina E."/>
            <person name="Stockwell P."/>
            <person name="Gilligan J."/>
            <person name="Le Lec M.F."/>
            <person name="Gruber M.A.M."/>
            <person name="Quinn O."/>
            <person name="Lovegrove M."/>
            <person name="Duncan E.J."/>
            <person name="Remnant E.J."/>
            <person name="Van Eeckhoven J."/>
            <person name="Graham B."/>
            <person name="Knapp R.A."/>
            <person name="Langford K.W."/>
            <person name="Kronenberg Z."/>
            <person name="Press M.O."/>
            <person name="Eacker S.M."/>
            <person name="Wilson-Rankin E.E."/>
            <person name="Purcell J."/>
            <person name="Lester P.J."/>
            <person name="Dearden P.K."/>
        </authorList>
    </citation>
    <scope>NUCLEOTIDE SEQUENCE</scope>
    <source>
        <strain evidence="1">Volc-1</strain>
    </source>
</reference>
<gene>
    <name evidence="1" type="ORF">H0235_017684</name>
</gene>
<protein>
    <submittedName>
        <fullName evidence="1">Uncharacterized protein</fullName>
    </submittedName>
</protein>
<accession>A0A834JNT1</accession>
<keyword evidence="2" id="KW-1185">Reference proteome</keyword>
<sequence>MADDEKGSGGGGGSSAFVRAIADADDGIGVGDVSGVGVDGVGCVVVVVLAVASNGSLISYTEKFSESTREIPRNPSYPARIRCTSRNRGFRYFREEEAGWIEIGVKEWQGRW</sequence>
<evidence type="ECO:0000313" key="2">
    <source>
        <dbReference type="Proteomes" id="UP000600918"/>
    </source>
</evidence>
<comment type="caution">
    <text evidence="1">The sequence shown here is derived from an EMBL/GenBank/DDBJ whole genome shotgun (WGS) entry which is preliminary data.</text>
</comment>
<dbReference type="AlphaFoldDB" id="A0A834JNT1"/>
<proteinExistence type="predicted"/>
<evidence type="ECO:0000313" key="1">
    <source>
        <dbReference type="EMBL" id="KAF7390522.1"/>
    </source>
</evidence>
<dbReference type="EMBL" id="JACSDY010000023">
    <property type="protein sequence ID" value="KAF7390522.1"/>
    <property type="molecule type" value="Genomic_DNA"/>
</dbReference>
<organism evidence="1 2">
    <name type="scientific">Vespula pensylvanica</name>
    <name type="common">Western yellow jacket</name>
    <name type="synonym">Wasp</name>
    <dbReference type="NCBI Taxonomy" id="30213"/>
    <lineage>
        <taxon>Eukaryota</taxon>
        <taxon>Metazoa</taxon>
        <taxon>Ecdysozoa</taxon>
        <taxon>Arthropoda</taxon>
        <taxon>Hexapoda</taxon>
        <taxon>Insecta</taxon>
        <taxon>Pterygota</taxon>
        <taxon>Neoptera</taxon>
        <taxon>Endopterygota</taxon>
        <taxon>Hymenoptera</taxon>
        <taxon>Apocrita</taxon>
        <taxon>Aculeata</taxon>
        <taxon>Vespoidea</taxon>
        <taxon>Vespidae</taxon>
        <taxon>Vespinae</taxon>
        <taxon>Vespula</taxon>
    </lineage>
</organism>
<dbReference type="Proteomes" id="UP000600918">
    <property type="component" value="Unassembled WGS sequence"/>
</dbReference>
<name>A0A834JNT1_VESPE</name>